<dbReference type="PANTHER" id="PTHR34831">
    <property type="entry name" value="MIGRATION AND INVASION-INHIBITORY PROTEIN"/>
    <property type="match status" value="1"/>
</dbReference>
<sequence length="449" mass="48606">FRSWSRPHVETAASDRRVTLARRPGPAPHLTNQDGRRRPSPSRRPGAVQVAAAAAAAEAAAAARIGGFCQSSLESSSYNSETSLTPETSSTSLSTSCPRGRCPVWSSPDACRGDPRDVARSGVASLPPAKCQHQESLGRPRPHSAPSLGTSSLRDPEPSAGLGDPGPQEAQPPRSILAQQSKLSKPRVTFSEESAVPERSWRLRPYLGYDWIAGSLDTSSSIASQPEAFFSKLQEFRETNKEECICSHPEPQVLGLRDSSGSGVEEDHECVYCYRVNQRLFPVPVDPGTPCRLCRTPRDQQGPGTLAQPAQVRVSIPLSILEPPHQYRIHRRKSFDASDTLALPRAQSLGGFSQGAPTAARRAGTAVPPPCRWGDRSGVAGALLEELGFEPRSLCFFFFFFFLRPSFVLTAQAGVQWHNLGSLQPPPVVPATWEAEVGGSLEPGRQRLH</sequence>
<dbReference type="Pfam" id="PF15734">
    <property type="entry name" value="MIIP"/>
    <property type="match status" value="1"/>
</dbReference>
<dbReference type="GO" id="GO:0010972">
    <property type="term" value="P:negative regulation of G2/M transition of mitotic cell cycle"/>
    <property type="evidence" value="ECO:0007669"/>
    <property type="project" value="InterPro"/>
</dbReference>
<organism evidence="2 3">
    <name type="scientific">Macaca fascicularis</name>
    <name type="common">Crab-eating macaque</name>
    <name type="synonym">Cynomolgus monkey</name>
    <dbReference type="NCBI Taxonomy" id="9541"/>
    <lineage>
        <taxon>Eukaryota</taxon>
        <taxon>Metazoa</taxon>
        <taxon>Chordata</taxon>
        <taxon>Craniata</taxon>
        <taxon>Vertebrata</taxon>
        <taxon>Euteleostomi</taxon>
        <taxon>Mammalia</taxon>
        <taxon>Eutheria</taxon>
        <taxon>Euarchontoglires</taxon>
        <taxon>Primates</taxon>
        <taxon>Haplorrhini</taxon>
        <taxon>Catarrhini</taxon>
        <taxon>Cercopithecidae</taxon>
        <taxon>Cercopithecinae</taxon>
        <taxon>Macaca</taxon>
    </lineage>
</organism>
<dbReference type="InterPro" id="IPR031466">
    <property type="entry name" value="MIIP"/>
</dbReference>
<evidence type="ECO:0000256" key="1">
    <source>
        <dbReference type="SAM" id="MobiDB-lite"/>
    </source>
</evidence>
<reference evidence="2" key="3">
    <citation type="submission" date="2025-09" db="UniProtKB">
        <authorList>
            <consortium name="Ensembl"/>
        </authorList>
    </citation>
    <scope>IDENTIFICATION</scope>
</reference>
<reference evidence="2" key="2">
    <citation type="submission" date="2025-08" db="UniProtKB">
        <authorList>
            <consortium name="Ensembl"/>
        </authorList>
    </citation>
    <scope>IDENTIFICATION</scope>
</reference>
<dbReference type="GO" id="GO:0030336">
    <property type="term" value="P:negative regulation of cell migration"/>
    <property type="evidence" value="ECO:0007669"/>
    <property type="project" value="InterPro"/>
</dbReference>
<protein>
    <submittedName>
        <fullName evidence="2">Migration and invasion inhibitory protein</fullName>
    </submittedName>
</protein>
<name>A0A7N9CYB6_MACFA</name>
<dbReference type="AlphaFoldDB" id="A0A7N9CYB6"/>
<feature type="region of interest" description="Disordered" evidence="1">
    <location>
        <begin position="1"/>
        <end position="49"/>
    </location>
</feature>
<gene>
    <name evidence="2" type="primary">MIIP</name>
</gene>
<evidence type="ECO:0000313" key="2">
    <source>
        <dbReference type="Ensembl" id="ENSMFAP00000055924.1"/>
    </source>
</evidence>
<keyword evidence="3" id="KW-1185">Reference proteome</keyword>
<feature type="compositionally biased region" description="Basic and acidic residues" evidence="1">
    <location>
        <begin position="7"/>
        <end position="18"/>
    </location>
</feature>
<dbReference type="Proteomes" id="UP000233100">
    <property type="component" value="Chromosome 1"/>
</dbReference>
<dbReference type="GeneTree" id="ENSGT00390000003768"/>
<dbReference type="PANTHER" id="PTHR34831:SF1">
    <property type="entry name" value="MIGRATION AND INVASION-INHIBITORY PROTEIN"/>
    <property type="match status" value="1"/>
</dbReference>
<evidence type="ECO:0000313" key="3">
    <source>
        <dbReference type="Proteomes" id="UP000233100"/>
    </source>
</evidence>
<reference evidence="2 3" key="1">
    <citation type="submission" date="2013-03" db="EMBL/GenBank/DDBJ databases">
        <authorList>
            <person name="Warren W."/>
            <person name="Wilson R.K."/>
        </authorList>
    </citation>
    <scope>NUCLEOTIDE SEQUENCE</scope>
</reference>
<proteinExistence type="predicted"/>
<feature type="region of interest" description="Disordered" evidence="1">
    <location>
        <begin position="72"/>
        <end position="174"/>
    </location>
</feature>
<dbReference type="Bgee" id="ENSMFAG00000041460">
    <property type="expression patterns" value="Expressed in skeletal muscle tissue and 13 other cell types or tissues"/>
</dbReference>
<accession>A0A7N9CYB6</accession>
<feature type="compositionally biased region" description="Low complexity" evidence="1">
    <location>
        <begin position="72"/>
        <end position="96"/>
    </location>
</feature>
<dbReference type="Ensembl" id="ENSMFAT00000075546.1">
    <property type="protein sequence ID" value="ENSMFAP00000055924.1"/>
    <property type="gene ID" value="ENSMFAG00000041460.2"/>
</dbReference>